<keyword evidence="16" id="KW-0479">Metal-binding</keyword>
<organism evidence="17 18">
    <name type="scientific">Denitrificimonas caeni</name>
    <dbReference type="NCBI Taxonomy" id="521720"/>
    <lineage>
        <taxon>Bacteria</taxon>
        <taxon>Pseudomonadati</taxon>
        <taxon>Pseudomonadota</taxon>
        <taxon>Gammaproteobacteria</taxon>
        <taxon>Pseudomonadales</taxon>
        <taxon>Pseudomonadaceae</taxon>
        <taxon>Denitrificimonas</taxon>
    </lineage>
</organism>
<protein>
    <recommendedName>
        <fullName evidence="15 16">Type III pantothenate kinase</fullName>
        <ecNumber evidence="6 16">2.7.1.33</ecNumber>
    </recommendedName>
    <alternativeName>
        <fullName evidence="16">PanK-III</fullName>
    </alternativeName>
    <alternativeName>
        <fullName evidence="16">Pantothenic acid kinase</fullName>
    </alternativeName>
</protein>
<evidence type="ECO:0000256" key="10">
    <source>
        <dbReference type="ARBA" id="ARBA00022777"/>
    </source>
</evidence>
<sequence length="252" mass="27341">MILEVDFGNTRLKWRILDSVTLACIDRGAVLQILGLLPALHAKGYYRFVFCRVCSVRGCADNAQLSAVIKDGFGLNTVYARSFKQLAGVISGYMQPEKLGVDRWLAIVASYQQTKGASVVIDCGTAITVDFVTQSGRHLGGNIAPGLQLLSSMLKTGTQLMRDITEPKAVDNQQVGVSTETAVAEGVRSMFVGFIREQLNVARARLGDSFSVICTGGDSALVRSFFDDAIVDEDLVFIGLAIACPYREEEMK</sequence>
<dbReference type="EMBL" id="CP114976">
    <property type="protein sequence ID" value="WBE25436.1"/>
    <property type="molecule type" value="Genomic_DNA"/>
</dbReference>
<comment type="similarity">
    <text evidence="14 16">Belongs to the type III pantothenate kinase family.</text>
</comment>
<dbReference type="InterPro" id="IPR004619">
    <property type="entry name" value="Type_III_PanK"/>
</dbReference>
<comment type="cofactor">
    <cofactor evidence="16">
        <name>NH4(+)</name>
        <dbReference type="ChEBI" id="CHEBI:28938"/>
    </cofactor>
    <cofactor evidence="16">
        <name>K(+)</name>
        <dbReference type="ChEBI" id="CHEBI:29103"/>
    </cofactor>
    <text evidence="16">A monovalent cation. Ammonium or potassium.</text>
</comment>
<dbReference type="NCBIfam" id="TIGR00671">
    <property type="entry name" value="baf"/>
    <property type="match status" value="1"/>
</dbReference>
<comment type="function">
    <text evidence="16">Catalyzes the phosphorylation of pantothenate (Pan), the first step in CoA biosynthesis.</text>
</comment>
<name>A0AAF0AKH6_9GAMM</name>
<evidence type="ECO:0000256" key="5">
    <source>
        <dbReference type="ARBA" id="ARBA00011738"/>
    </source>
</evidence>
<evidence type="ECO:0000256" key="6">
    <source>
        <dbReference type="ARBA" id="ARBA00012102"/>
    </source>
</evidence>
<keyword evidence="18" id="KW-1185">Reference proteome</keyword>
<comment type="subcellular location">
    <subcellularLocation>
        <location evidence="3 16">Cytoplasm</location>
    </subcellularLocation>
</comment>
<feature type="active site" description="Proton acceptor" evidence="16">
    <location>
        <position position="102"/>
    </location>
</feature>
<feature type="binding site" evidence="16">
    <location>
        <position position="93"/>
    </location>
    <ligand>
        <name>substrate</name>
    </ligand>
</feature>
<keyword evidence="11 16" id="KW-0067">ATP-binding</keyword>
<feature type="binding site" evidence="16">
    <location>
        <begin position="100"/>
        <end position="103"/>
    </location>
    <ligand>
        <name>substrate</name>
    </ligand>
</feature>
<evidence type="ECO:0000256" key="12">
    <source>
        <dbReference type="ARBA" id="ARBA00022958"/>
    </source>
</evidence>
<keyword evidence="9 16" id="KW-0547">Nucleotide-binding</keyword>
<comment type="cofactor">
    <cofactor evidence="2">
        <name>K(+)</name>
        <dbReference type="ChEBI" id="CHEBI:29103"/>
    </cofactor>
</comment>
<evidence type="ECO:0000256" key="11">
    <source>
        <dbReference type="ARBA" id="ARBA00022840"/>
    </source>
</evidence>
<proteinExistence type="inferred from homology"/>
<keyword evidence="10 16" id="KW-0418">Kinase</keyword>
<evidence type="ECO:0000256" key="3">
    <source>
        <dbReference type="ARBA" id="ARBA00004496"/>
    </source>
</evidence>
<evidence type="ECO:0000256" key="7">
    <source>
        <dbReference type="ARBA" id="ARBA00022490"/>
    </source>
</evidence>
<keyword evidence="13 16" id="KW-0173">Coenzyme A biosynthesis</keyword>
<keyword evidence="7 16" id="KW-0963">Cytoplasm</keyword>
<keyword evidence="8 16" id="KW-0808">Transferase</keyword>
<feature type="binding site" evidence="16">
    <location>
        <position position="179"/>
    </location>
    <ligand>
        <name>substrate</name>
    </ligand>
</feature>
<dbReference type="KEGG" id="dce:O6P33_00875"/>
<evidence type="ECO:0000256" key="4">
    <source>
        <dbReference type="ARBA" id="ARBA00005225"/>
    </source>
</evidence>
<feature type="binding site" evidence="16">
    <location>
        <position position="122"/>
    </location>
    <ligand>
        <name>K(+)</name>
        <dbReference type="ChEBI" id="CHEBI:29103"/>
    </ligand>
</feature>
<evidence type="ECO:0000313" key="18">
    <source>
        <dbReference type="Proteomes" id="UP001212189"/>
    </source>
</evidence>
<gene>
    <name evidence="16" type="primary">coaX</name>
    <name evidence="17" type="ORF">O6P33_00875</name>
</gene>
<evidence type="ECO:0000256" key="16">
    <source>
        <dbReference type="HAMAP-Rule" id="MF_01274"/>
    </source>
</evidence>
<dbReference type="Gene3D" id="3.30.420.40">
    <property type="match status" value="2"/>
</dbReference>
<dbReference type="CDD" id="cd24015">
    <property type="entry name" value="ASKHA_NBD_PanK-III"/>
    <property type="match status" value="1"/>
</dbReference>
<dbReference type="PANTHER" id="PTHR34265">
    <property type="entry name" value="TYPE III PANTOTHENATE KINASE"/>
    <property type="match status" value="1"/>
</dbReference>
<dbReference type="InterPro" id="IPR043129">
    <property type="entry name" value="ATPase_NBD"/>
</dbReference>
<feature type="binding site" evidence="16">
    <location>
        <position position="125"/>
    </location>
    <ligand>
        <name>ATP</name>
        <dbReference type="ChEBI" id="CHEBI:30616"/>
    </ligand>
</feature>
<evidence type="ECO:0000256" key="15">
    <source>
        <dbReference type="ARBA" id="ARBA00040883"/>
    </source>
</evidence>
<dbReference type="GO" id="GO:0046872">
    <property type="term" value="F:metal ion binding"/>
    <property type="evidence" value="ECO:0007669"/>
    <property type="project" value="UniProtKB-KW"/>
</dbReference>
<dbReference type="Proteomes" id="UP001212189">
    <property type="component" value="Chromosome"/>
</dbReference>
<dbReference type="GO" id="GO:0015937">
    <property type="term" value="P:coenzyme A biosynthetic process"/>
    <property type="evidence" value="ECO:0007669"/>
    <property type="project" value="UniProtKB-UniRule"/>
</dbReference>
<feature type="binding site" evidence="16">
    <location>
        <begin position="6"/>
        <end position="13"/>
    </location>
    <ligand>
        <name>ATP</name>
        <dbReference type="ChEBI" id="CHEBI:30616"/>
    </ligand>
</feature>
<dbReference type="Pfam" id="PF03309">
    <property type="entry name" value="Pan_kinase"/>
    <property type="match status" value="1"/>
</dbReference>
<evidence type="ECO:0000256" key="2">
    <source>
        <dbReference type="ARBA" id="ARBA00001958"/>
    </source>
</evidence>
<dbReference type="SUPFAM" id="SSF53067">
    <property type="entry name" value="Actin-like ATPase domain"/>
    <property type="match status" value="2"/>
</dbReference>
<evidence type="ECO:0000256" key="1">
    <source>
        <dbReference type="ARBA" id="ARBA00001206"/>
    </source>
</evidence>
<comment type="catalytic activity">
    <reaction evidence="1 16">
        <text>(R)-pantothenate + ATP = (R)-4'-phosphopantothenate + ADP + H(+)</text>
        <dbReference type="Rhea" id="RHEA:16373"/>
        <dbReference type="ChEBI" id="CHEBI:10986"/>
        <dbReference type="ChEBI" id="CHEBI:15378"/>
        <dbReference type="ChEBI" id="CHEBI:29032"/>
        <dbReference type="ChEBI" id="CHEBI:30616"/>
        <dbReference type="ChEBI" id="CHEBI:456216"/>
        <dbReference type="EC" id="2.7.1.33"/>
    </reaction>
</comment>
<comment type="subunit">
    <text evidence="5 16">Homodimer.</text>
</comment>
<dbReference type="HAMAP" id="MF_01274">
    <property type="entry name" value="Pantothen_kinase_3"/>
    <property type="match status" value="1"/>
</dbReference>
<dbReference type="RefSeq" id="WP_269818377.1">
    <property type="nucleotide sequence ID" value="NZ_CP114976.1"/>
</dbReference>
<evidence type="ECO:0000256" key="14">
    <source>
        <dbReference type="ARBA" id="ARBA00038036"/>
    </source>
</evidence>
<dbReference type="EC" id="2.7.1.33" evidence="6 16"/>
<evidence type="ECO:0000256" key="13">
    <source>
        <dbReference type="ARBA" id="ARBA00022993"/>
    </source>
</evidence>
<dbReference type="GO" id="GO:0005524">
    <property type="term" value="F:ATP binding"/>
    <property type="evidence" value="ECO:0007669"/>
    <property type="project" value="UniProtKB-UniRule"/>
</dbReference>
<dbReference type="GO" id="GO:0005737">
    <property type="term" value="C:cytoplasm"/>
    <property type="evidence" value="ECO:0007669"/>
    <property type="project" value="UniProtKB-SubCell"/>
</dbReference>
<dbReference type="AlphaFoldDB" id="A0AAF0AKH6"/>
<evidence type="ECO:0000256" key="8">
    <source>
        <dbReference type="ARBA" id="ARBA00022679"/>
    </source>
</evidence>
<dbReference type="GO" id="GO:0004594">
    <property type="term" value="F:pantothenate kinase activity"/>
    <property type="evidence" value="ECO:0007669"/>
    <property type="project" value="UniProtKB-UniRule"/>
</dbReference>
<comment type="pathway">
    <text evidence="4 16">Cofactor biosynthesis; coenzyme A biosynthesis; CoA from (R)-pantothenate: step 1/5.</text>
</comment>
<evidence type="ECO:0000256" key="9">
    <source>
        <dbReference type="ARBA" id="ARBA00022741"/>
    </source>
</evidence>
<dbReference type="PANTHER" id="PTHR34265:SF1">
    <property type="entry name" value="TYPE III PANTOTHENATE KINASE"/>
    <property type="match status" value="1"/>
</dbReference>
<evidence type="ECO:0000313" key="17">
    <source>
        <dbReference type="EMBL" id="WBE25436.1"/>
    </source>
</evidence>
<reference evidence="17 18" key="1">
    <citation type="submission" date="2022-12" db="EMBL/GenBank/DDBJ databases">
        <title>Coexistence and Characterization of a Novel Tigecycline Resistance gene tet(X) variant and blaNDM-1 in a Pseudomonas caeni Isolate of Chicken Origin.</title>
        <authorList>
            <person name="Lu X."/>
            <person name="Zhang L."/>
            <person name="Li R."/>
            <person name="Wang Z."/>
        </authorList>
    </citation>
    <scope>NUCLEOTIDE SEQUENCE [LARGE SCALE GENOMIC DNA]</scope>
    <source>
        <strain evidence="17 18">CE14</strain>
    </source>
</reference>
<accession>A0AAF0AKH6</accession>
<keyword evidence="12 16" id="KW-0630">Potassium</keyword>